<sequence length="555" mass="62379">MRFIVLALLFLQFSFANVLSVKEAFKLDIFSSEQALLLKFDIADKTFLYHNQLKIKIDDKDVSAFLNYPQGEIKQNQKVYLHSLEIALSNLMLNDYVKNTSKLTLSYQGCSNDGLCYAPQKREFTLYKKGKIYEVTSYQKTQSEEEQIAFSLKSENLAFVLFSFFTYGLLLSLTPCTLPMIPILSSIIVAKNTEKPSKKTAFLLSFIYVFSMSLAYALAGVLASFLGASVQAFLQQTWLLIGFSLLFVFFAFVCFSNVNFELPKALQSFIQQKTNKRKGVVGVALMGFLSALIVGPCVAAPLAGALLYLANSGSPLLGAMALFVLSFGMGVPLLFVGLGLGFLKPGFWMDKIKIFFGFVMLAMALWILSRVVPLNYILIAYGILGVFFVVFMGLFDTAFNVIQKIKKALLILVLTYSLMLFVGGVLGAKSFSSPLNLSAKETKKQGLVFKELQDLNQIKEKIKNEEKVLLYFTASWCEYCKLLDSKVFKDERVVSSFADYEKIKIDVSENSPTQLKIMKEFEVFAPPVLIFFHRGERQEKITGYIEADMLLKKDL</sequence>
<dbReference type="InterPro" id="IPR003834">
    <property type="entry name" value="Cyt_c_assmbl_TM_dom"/>
</dbReference>
<evidence type="ECO:0000313" key="13">
    <source>
        <dbReference type="Proteomes" id="UP000306813"/>
    </source>
</evidence>
<dbReference type="InterPro" id="IPR012336">
    <property type="entry name" value="Thioredoxin-like_fold"/>
</dbReference>
<feature type="transmembrane region" description="Helical" evidence="7">
    <location>
        <begin position="202"/>
        <end position="226"/>
    </location>
</feature>
<reference evidence="12 14" key="2">
    <citation type="submission" date="2019-08" db="EMBL/GenBank/DDBJ databases">
        <title>Rapid identification of Enteric Bacteria from Whole Genome Sequences (WGS) using Average Nucleotide Identity (ANI).</title>
        <authorList>
            <person name="Lane C."/>
        </authorList>
    </citation>
    <scope>NUCLEOTIDE SEQUENCE [LARGE SCALE GENOMIC DNA]</scope>
    <source>
        <strain evidence="12 14">D4984</strain>
    </source>
</reference>
<evidence type="ECO:0000313" key="12">
    <source>
        <dbReference type="EMBL" id="TXK53741.1"/>
    </source>
</evidence>
<reference evidence="11 13" key="1">
    <citation type="submission" date="2019-05" db="EMBL/GenBank/DDBJ databases">
        <title>Draft genomes of eight strains of Campylobacter helveticus isolated from cats and a dog in New Zealand.</title>
        <authorList>
            <person name="Bojanic K."/>
            <person name="Midwinter A.C."/>
            <person name="Biggs P.J."/>
            <person name="Acke E."/>
            <person name="Cornelius A.J."/>
            <person name="Marshall J.C."/>
        </authorList>
    </citation>
    <scope>NUCLEOTIDE SEQUENCE [LARGE SCALE GENOMIC DNA]</scope>
    <source>
        <strain evidence="11 13">ACP123b</strain>
    </source>
</reference>
<dbReference type="GO" id="GO:0045454">
    <property type="term" value="P:cell redox homeostasis"/>
    <property type="evidence" value="ECO:0007669"/>
    <property type="project" value="TreeGrafter"/>
</dbReference>
<dbReference type="AlphaFoldDB" id="A0AAX2UJV8"/>
<dbReference type="InterPro" id="IPR028250">
    <property type="entry name" value="DsbDN"/>
</dbReference>
<dbReference type="InterPro" id="IPR017937">
    <property type="entry name" value="Thioredoxin_CS"/>
</dbReference>
<feature type="transmembrane region" description="Helical" evidence="7">
    <location>
        <begin position="280"/>
        <end position="310"/>
    </location>
</feature>
<gene>
    <name evidence="11" type="ORF">FDW42_03715</name>
    <name evidence="12" type="ORF">FVD16_09945</name>
</gene>
<keyword evidence="3" id="KW-0201">Cytochrome c-type biogenesis</keyword>
<evidence type="ECO:0000256" key="3">
    <source>
        <dbReference type="ARBA" id="ARBA00022748"/>
    </source>
</evidence>
<dbReference type="EMBL" id="VRMA01000082">
    <property type="protein sequence ID" value="TXK53741.1"/>
    <property type="molecule type" value="Genomic_DNA"/>
</dbReference>
<dbReference type="GeneID" id="52037492"/>
<keyword evidence="14" id="KW-1185">Reference proteome</keyword>
<accession>A0AAX2UJV8</accession>
<name>A0AAX2UJV8_9BACT</name>
<feature type="transmembrane region" description="Helical" evidence="7">
    <location>
        <begin position="157"/>
        <end position="190"/>
    </location>
</feature>
<dbReference type="Gene3D" id="3.40.30.10">
    <property type="entry name" value="Glutaredoxin"/>
    <property type="match status" value="1"/>
</dbReference>
<evidence type="ECO:0000256" key="2">
    <source>
        <dbReference type="ARBA" id="ARBA00022692"/>
    </source>
</evidence>
<feature type="domain" description="Thioredoxin-like fold" evidence="10">
    <location>
        <begin position="463"/>
        <end position="552"/>
    </location>
</feature>
<evidence type="ECO:0000259" key="8">
    <source>
        <dbReference type="Pfam" id="PF02683"/>
    </source>
</evidence>
<feature type="transmembrane region" description="Helical" evidence="7">
    <location>
        <begin position="316"/>
        <end position="342"/>
    </location>
</feature>
<dbReference type="Gene3D" id="2.60.40.1250">
    <property type="entry name" value="Thiol:disulfide interchange protein DsbD, N-terminal domain"/>
    <property type="match status" value="1"/>
</dbReference>
<dbReference type="GO" id="GO:0015035">
    <property type="term" value="F:protein-disulfide reductase activity"/>
    <property type="evidence" value="ECO:0007669"/>
    <property type="project" value="TreeGrafter"/>
</dbReference>
<feature type="domain" description="Thiol:disulfide interchange protein DsbD N-terminal" evidence="9">
    <location>
        <begin position="17"/>
        <end position="126"/>
    </location>
</feature>
<dbReference type="SUPFAM" id="SSF74863">
    <property type="entry name" value="Thiol:disulfide interchange protein DsbD, N-terminal domain (DsbD-alpha)"/>
    <property type="match status" value="1"/>
</dbReference>
<evidence type="ECO:0000259" key="9">
    <source>
        <dbReference type="Pfam" id="PF11412"/>
    </source>
</evidence>
<dbReference type="SUPFAM" id="SSF52833">
    <property type="entry name" value="Thioredoxin-like"/>
    <property type="match status" value="1"/>
</dbReference>
<dbReference type="GO" id="GO:0017004">
    <property type="term" value="P:cytochrome complex assembly"/>
    <property type="evidence" value="ECO:0007669"/>
    <property type="project" value="UniProtKB-KW"/>
</dbReference>
<evidence type="ECO:0000313" key="11">
    <source>
        <dbReference type="EMBL" id="TNB57953.1"/>
    </source>
</evidence>
<keyword evidence="6" id="KW-0676">Redox-active center</keyword>
<dbReference type="KEGG" id="chv:CHELV3228_1585"/>
<evidence type="ECO:0000313" key="14">
    <source>
        <dbReference type="Proteomes" id="UP000321317"/>
    </source>
</evidence>
<dbReference type="PANTHER" id="PTHR32234:SF0">
    <property type="entry name" value="THIOL:DISULFIDE INTERCHANGE PROTEIN DSBD"/>
    <property type="match status" value="1"/>
</dbReference>
<evidence type="ECO:0000256" key="1">
    <source>
        <dbReference type="ARBA" id="ARBA00004141"/>
    </source>
</evidence>
<evidence type="ECO:0000256" key="6">
    <source>
        <dbReference type="ARBA" id="ARBA00023284"/>
    </source>
</evidence>
<dbReference type="NCBIfam" id="NF001419">
    <property type="entry name" value="PRK00293.1"/>
    <property type="match status" value="1"/>
</dbReference>
<feature type="transmembrane region" description="Helical" evidence="7">
    <location>
        <begin position="409"/>
        <end position="428"/>
    </location>
</feature>
<proteinExistence type="predicted"/>
<keyword evidence="5 7" id="KW-0472">Membrane</keyword>
<dbReference type="Proteomes" id="UP000306813">
    <property type="component" value="Unassembled WGS sequence"/>
</dbReference>
<dbReference type="Pfam" id="PF02683">
    <property type="entry name" value="DsbD_TM"/>
    <property type="match status" value="1"/>
</dbReference>
<keyword evidence="4 7" id="KW-1133">Transmembrane helix</keyword>
<feature type="transmembrane region" description="Helical" evidence="7">
    <location>
        <begin position="378"/>
        <end position="402"/>
    </location>
</feature>
<keyword evidence="2 7" id="KW-0812">Transmembrane</keyword>
<dbReference type="RefSeq" id="WP_082200495.1">
    <property type="nucleotide sequence ID" value="NZ_CP020478.1"/>
</dbReference>
<feature type="transmembrane region" description="Helical" evidence="7">
    <location>
        <begin position="238"/>
        <end position="260"/>
    </location>
</feature>
<evidence type="ECO:0000256" key="5">
    <source>
        <dbReference type="ARBA" id="ARBA00023136"/>
    </source>
</evidence>
<evidence type="ECO:0000259" key="10">
    <source>
        <dbReference type="Pfam" id="PF13098"/>
    </source>
</evidence>
<dbReference type="Pfam" id="PF11412">
    <property type="entry name" value="DsbD_N"/>
    <property type="match status" value="1"/>
</dbReference>
<dbReference type="Proteomes" id="UP000321317">
    <property type="component" value="Unassembled WGS sequence"/>
</dbReference>
<comment type="caution">
    <text evidence="11">The sequence shown here is derived from an EMBL/GenBank/DDBJ whole genome shotgun (WGS) entry which is preliminary data.</text>
</comment>
<dbReference type="PANTHER" id="PTHR32234">
    <property type="entry name" value="THIOL:DISULFIDE INTERCHANGE PROTEIN DSBD"/>
    <property type="match status" value="1"/>
</dbReference>
<dbReference type="InterPro" id="IPR036929">
    <property type="entry name" value="DsbDN_sf"/>
</dbReference>
<feature type="transmembrane region" description="Helical" evidence="7">
    <location>
        <begin position="354"/>
        <end position="372"/>
    </location>
</feature>
<dbReference type="GO" id="GO:0016020">
    <property type="term" value="C:membrane"/>
    <property type="evidence" value="ECO:0007669"/>
    <property type="project" value="UniProtKB-SubCell"/>
</dbReference>
<dbReference type="PROSITE" id="PS00194">
    <property type="entry name" value="THIOREDOXIN_1"/>
    <property type="match status" value="1"/>
</dbReference>
<comment type="subcellular location">
    <subcellularLocation>
        <location evidence="1">Membrane</location>
        <topology evidence="1">Multi-pass membrane protein</topology>
    </subcellularLocation>
</comment>
<evidence type="ECO:0000256" key="4">
    <source>
        <dbReference type="ARBA" id="ARBA00022989"/>
    </source>
</evidence>
<dbReference type="EMBL" id="VDBS01000029">
    <property type="protein sequence ID" value="TNB57953.1"/>
    <property type="molecule type" value="Genomic_DNA"/>
</dbReference>
<dbReference type="InterPro" id="IPR036249">
    <property type="entry name" value="Thioredoxin-like_sf"/>
</dbReference>
<organism evidence="11 13">
    <name type="scientific">Campylobacter helveticus</name>
    <dbReference type="NCBI Taxonomy" id="28898"/>
    <lineage>
        <taxon>Bacteria</taxon>
        <taxon>Pseudomonadati</taxon>
        <taxon>Campylobacterota</taxon>
        <taxon>Epsilonproteobacteria</taxon>
        <taxon>Campylobacterales</taxon>
        <taxon>Campylobacteraceae</taxon>
        <taxon>Campylobacter</taxon>
    </lineage>
</organism>
<evidence type="ECO:0000256" key="7">
    <source>
        <dbReference type="SAM" id="Phobius"/>
    </source>
</evidence>
<dbReference type="Pfam" id="PF13098">
    <property type="entry name" value="Thioredoxin_2"/>
    <property type="match status" value="1"/>
</dbReference>
<feature type="domain" description="Cytochrome C biogenesis protein transmembrane" evidence="8">
    <location>
        <begin position="158"/>
        <end position="372"/>
    </location>
</feature>
<protein>
    <submittedName>
        <fullName evidence="11">Protein-disulfide reductase DsbD</fullName>
    </submittedName>
</protein>